<dbReference type="SUPFAM" id="SSF52540">
    <property type="entry name" value="P-loop containing nucleoside triphosphate hydrolases"/>
    <property type="match status" value="1"/>
</dbReference>
<dbReference type="EMBL" id="SRMB01000001">
    <property type="protein sequence ID" value="TGE29771.1"/>
    <property type="molecule type" value="Genomic_DNA"/>
</dbReference>
<evidence type="ECO:0000256" key="4">
    <source>
        <dbReference type="ARBA" id="ARBA00022741"/>
    </source>
</evidence>
<dbReference type="PANTHER" id="PTHR30153:SF2">
    <property type="entry name" value="REPLICATIVE DNA HELICASE"/>
    <property type="match status" value="1"/>
</dbReference>
<evidence type="ECO:0000313" key="14">
    <source>
        <dbReference type="EMBL" id="TGE29771.1"/>
    </source>
</evidence>
<keyword evidence="6 14" id="KW-0347">Helicase</keyword>
<dbReference type="Gene3D" id="1.10.860.10">
    <property type="entry name" value="DNAb Helicase, Chain A"/>
    <property type="match status" value="1"/>
</dbReference>
<keyword evidence="4" id="KW-0547">Nucleotide-binding</keyword>
<keyword evidence="2" id="KW-0639">Primosome</keyword>
<dbReference type="Proteomes" id="UP000298471">
    <property type="component" value="Unassembled WGS sequence"/>
</dbReference>
<evidence type="ECO:0000256" key="10">
    <source>
        <dbReference type="ARBA" id="ARBA00044969"/>
    </source>
</evidence>
<evidence type="ECO:0000256" key="12">
    <source>
        <dbReference type="SAM" id="MobiDB-lite"/>
    </source>
</evidence>
<dbReference type="EC" id="5.6.2.3" evidence="10"/>
<dbReference type="OrthoDB" id="9773982at2"/>
<keyword evidence="15" id="KW-1185">Reference proteome</keyword>
<accession>A0A4Z0QL46</accession>
<dbReference type="PANTHER" id="PTHR30153">
    <property type="entry name" value="REPLICATIVE DNA HELICASE DNAB"/>
    <property type="match status" value="1"/>
</dbReference>
<organism evidence="14 15">
    <name type="scientific">Hymenobacter metallicola</name>
    <dbReference type="NCBI Taxonomy" id="2563114"/>
    <lineage>
        <taxon>Bacteria</taxon>
        <taxon>Pseudomonadati</taxon>
        <taxon>Bacteroidota</taxon>
        <taxon>Cytophagia</taxon>
        <taxon>Cytophagales</taxon>
        <taxon>Hymenobacteraceae</taxon>
        <taxon>Hymenobacter</taxon>
    </lineage>
</organism>
<evidence type="ECO:0000259" key="13">
    <source>
        <dbReference type="PROSITE" id="PS51199"/>
    </source>
</evidence>
<evidence type="ECO:0000256" key="9">
    <source>
        <dbReference type="ARBA" id="ARBA00023235"/>
    </source>
</evidence>
<evidence type="ECO:0000256" key="3">
    <source>
        <dbReference type="ARBA" id="ARBA00022705"/>
    </source>
</evidence>
<dbReference type="AlphaFoldDB" id="A0A4Z0QL46"/>
<dbReference type="GO" id="GO:0005524">
    <property type="term" value="F:ATP binding"/>
    <property type="evidence" value="ECO:0007669"/>
    <property type="project" value="UniProtKB-KW"/>
</dbReference>
<dbReference type="GO" id="GO:0016787">
    <property type="term" value="F:hydrolase activity"/>
    <property type="evidence" value="ECO:0007669"/>
    <property type="project" value="UniProtKB-KW"/>
</dbReference>
<dbReference type="SUPFAM" id="SSF48024">
    <property type="entry name" value="N-terminal domain of DnaB helicase"/>
    <property type="match status" value="1"/>
</dbReference>
<comment type="similarity">
    <text evidence="1">Belongs to the helicase family. DnaB subfamily.</text>
</comment>
<feature type="region of interest" description="Disordered" evidence="12">
    <location>
        <begin position="484"/>
        <end position="524"/>
    </location>
</feature>
<dbReference type="GO" id="GO:0003677">
    <property type="term" value="F:DNA binding"/>
    <property type="evidence" value="ECO:0007669"/>
    <property type="project" value="UniProtKB-KW"/>
</dbReference>
<dbReference type="GO" id="GO:1990077">
    <property type="term" value="C:primosome complex"/>
    <property type="evidence" value="ECO:0007669"/>
    <property type="project" value="UniProtKB-KW"/>
</dbReference>
<evidence type="ECO:0000256" key="1">
    <source>
        <dbReference type="ARBA" id="ARBA00008428"/>
    </source>
</evidence>
<keyword evidence="9" id="KW-0413">Isomerase</keyword>
<evidence type="ECO:0000313" key="15">
    <source>
        <dbReference type="Proteomes" id="UP000298471"/>
    </source>
</evidence>
<comment type="catalytic activity">
    <reaction evidence="11">
        <text>ATP + H2O = ADP + phosphate + H(+)</text>
        <dbReference type="Rhea" id="RHEA:13065"/>
        <dbReference type="ChEBI" id="CHEBI:15377"/>
        <dbReference type="ChEBI" id="CHEBI:15378"/>
        <dbReference type="ChEBI" id="CHEBI:30616"/>
        <dbReference type="ChEBI" id="CHEBI:43474"/>
        <dbReference type="ChEBI" id="CHEBI:456216"/>
        <dbReference type="EC" id="5.6.2.3"/>
    </reaction>
</comment>
<dbReference type="InterPro" id="IPR036185">
    <property type="entry name" value="DNA_heli_DnaB-like_N_sf"/>
</dbReference>
<dbReference type="InterPro" id="IPR016136">
    <property type="entry name" value="DNA_helicase_N/primase_C"/>
</dbReference>
<feature type="domain" description="SF4 helicase" evidence="13">
    <location>
        <begin position="211"/>
        <end position="483"/>
    </location>
</feature>
<evidence type="ECO:0000256" key="2">
    <source>
        <dbReference type="ARBA" id="ARBA00022515"/>
    </source>
</evidence>
<dbReference type="GO" id="GO:0006269">
    <property type="term" value="P:DNA replication, synthesis of primer"/>
    <property type="evidence" value="ECO:0007669"/>
    <property type="project" value="UniProtKB-KW"/>
</dbReference>
<dbReference type="GO" id="GO:0005829">
    <property type="term" value="C:cytosol"/>
    <property type="evidence" value="ECO:0007669"/>
    <property type="project" value="TreeGrafter"/>
</dbReference>
<evidence type="ECO:0000256" key="11">
    <source>
        <dbReference type="ARBA" id="ARBA00048954"/>
    </source>
</evidence>
<dbReference type="InterPro" id="IPR007693">
    <property type="entry name" value="DNA_helicase_DnaB-like_N"/>
</dbReference>
<protein>
    <recommendedName>
        <fullName evidence="10">DNA 5'-3' helicase</fullName>
        <ecNumber evidence="10">5.6.2.3</ecNumber>
    </recommendedName>
</protein>
<gene>
    <name evidence="14" type="ORF">E5K02_10015</name>
</gene>
<dbReference type="PROSITE" id="PS51199">
    <property type="entry name" value="SF4_HELICASE"/>
    <property type="match status" value="1"/>
</dbReference>
<dbReference type="Pfam" id="PF03796">
    <property type="entry name" value="DnaB_C"/>
    <property type="match status" value="1"/>
</dbReference>
<dbReference type="Pfam" id="PF00772">
    <property type="entry name" value="DnaB"/>
    <property type="match status" value="1"/>
</dbReference>
<keyword evidence="8" id="KW-0238">DNA-binding</keyword>
<dbReference type="CDD" id="cd00984">
    <property type="entry name" value="DnaB_C"/>
    <property type="match status" value="1"/>
</dbReference>
<proteinExistence type="inferred from homology"/>
<reference evidence="14 15" key="1">
    <citation type="submission" date="2019-04" db="EMBL/GenBank/DDBJ databases">
        <authorList>
            <person name="Feng G."/>
            <person name="Zhang J."/>
            <person name="Zhu H."/>
        </authorList>
    </citation>
    <scope>NUCLEOTIDE SEQUENCE [LARGE SCALE GENOMIC DNA]</scope>
    <source>
        <strain evidence="14 15">9PBR-1</strain>
    </source>
</reference>
<evidence type="ECO:0000256" key="8">
    <source>
        <dbReference type="ARBA" id="ARBA00023125"/>
    </source>
</evidence>
<keyword evidence="7" id="KW-0067">ATP-binding</keyword>
<evidence type="ECO:0000256" key="6">
    <source>
        <dbReference type="ARBA" id="ARBA00022806"/>
    </source>
</evidence>
<dbReference type="InterPro" id="IPR027417">
    <property type="entry name" value="P-loop_NTPase"/>
</dbReference>
<sequence>MPRPRTRPPIRRATPCLLMLDLSELDEPTTLADTSAALPAIVPPHATDVERVVLNTILTQPDGLRVALTLLKAPEVFYQPIHRFAYEAAVELHGAGLAVDYLSVTEQLRTMGRLSAAGGPNAIATLARVNSNHDTETHCLKLLEYYTLRQVLAAAQQMIRDVQDSTQKPLEIVAKAQQGLSACVDAMTTRKAQSLNELYDPAFQAIQDAMTRKGLVGVPSGIEEIDKVTGGWQGGKFIIIAARPGMGKTSLGLQMARNAVVDFRKPGAFFSLEMSEQELAIKLIALETLCTASELTKGQLPDGVTLDDLRAKSKKLRTDGLLFDDNSSLTISQLRAKASRMKAEQGIEWIMIDYVQLMKGEGGKAGNREQELAAISRGCKQLAKELNIPVIAFAQLSRIVENRPDKKALLSDLRESGALEQDADMVIFPWRAEAYKITEDEMGNPTAGTAEIHIAKHRGGPTANPTIMCDIQYGRFYTPEPDWNSFHQVPPEPENKFPASTFEDDAPRSFPPLDPNKATDEIPF</sequence>
<keyword evidence="5" id="KW-0378">Hydrolase</keyword>
<comment type="caution">
    <text evidence="14">The sequence shown here is derived from an EMBL/GenBank/DDBJ whole genome shotgun (WGS) entry which is preliminary data.</text>
</comment>
<dbReference type="GO" id="GO:0043139">
    <property type="term" value="F:5'-3' DNA helicase activity"/>
    <property type="evidence" value="ECO:0007669"/>
    <property type="project" value="UniProtKB-EC"/>
</dbReference>
<name>A0A4Z0QL46_9BACT</name>
<evidence type="ECO:0000256" key="7">
    <source>
        <dbReference type="ARBA" id="ARBA00022840"/>
    </source>
</evidence>
<evidence type="ECO:0000256" key="5">
    <source>
        <dbReference type="ARBA" id="ARBA00022801"/>
    </source>
</evidence>
<dbReference type="Gene3D" id="3.40.50.300">
    <property type="entry name" value="P-loop containing nucleotide triphosphate hydrolases"/>
    <property type="match status" value="1"/>
</dbReference>
<dbReference type="InterPro" id="IPR007694">
    <property type="entry name" value="DNA_helicase_DnaB-like_C"/>
</dbReference>
<keyword evidence="3" id="KW-0235">DNA replication</keyword>